<dbReference type="Gramene" id="LPERR07G03840.1">
    <property type="protein sequence ID" value="LPERR07G03840.1"/>
    <property type="gene ID" value="LPERR07G03840"/>
</dbReference>
<name>A0A0D9WVY5_9ORYZ</name>
<feature type="chain" id="PRO_5002349284" description="glucan endo-1,3-beta-D-glucosidase" evidence="18">
    <location>
        <begin position="22"/>
        <end position="475"/>
    </location>
</feature>
<dbReference type="SMART" id="SM00768">
    <property type="entry name" value="X8"/>
    <property type="match status" value="1"/>
</dbReference>
<accession>A0A0D9WVY5</accession>
<comment type="catalytic activity">
    <reaction evidence="1">
        <text>Hydrolysis of (1-&gt;3)-beta-D-glucosidic linkages in (1-&gt;3)-beta-D-glucans.</text>
        <dbReference type="EC" id="3.2.1.39"/>
    </reaction>
</comment>
<dbReference type="Pfam" id="PF07983">
    <property type="entry name" value="X8"/>
    <property type="match status" value="1"/>
</dbReference>
<evidence type="ECO:0000256" key="8">
    <source>
        <dbReference type="ARBA" id="ARBA00022801"/>
    </source>
</evidence>
<dbReference type="eggNOG" id="ENOG502QV8H">
    <property type="taxonomic scope" value="Eukaryota"/>
</dbReference>
<dbReference type="PROSITE" id="PS00587">
    <property type="entry name" value="GLYCOSYL_HYDROL_F17"/>
    <property type="match status" value="1"/>
</dbReference>
<keyword evidence="6" id="KW-0336">GPI-anchor</keyword>
<protein>
    <recommendedName>
        <fullName evidence="4">glucan endo-1,3-beta-D-glucosidase</fullName>
        <ecNumber evidence="4">3.2.1.39</ecNumber>
    </recommendedName>
</protein>
<comment type="subcellular location">
    <subcellularLocation>
        <location evidence="2">Cell membrane</location>
        <topology evidence="2">Lipid-anchor</topology>
        <topology evidence="2">GPI-anchor</topology>
    </subcellularLocation>
</comment>
<evidence type="ECO:0000256" key="6">
    <source>
        <dbReference type="ARBA" id="ARBA00022622"/>
    </source>
</evidence>
<keyword evidence="10 17" id="KW-0472">Membrane</keyword>
<evidence type="ECO:0000256" key="15">
    <source>
        <dbReference type="RuleBase" id="RU004335"/>
    </source>
</evidence>
<dbReference type="STRING" id="77586.A0A0D9WVY5"/>
<keyword evidence="21" id="KW-1185">Reference proteome</keyword>
<evidence type="ECO:0000256" key="11">
    <source>
        <dbReference type="ARBA" id="ARBA00023157"/>
    </source>
</evidence>
<evidence type="ECO:0000256" key="7">
    <source>
        <dbReference type="ARBA" id="ARBA00022729"/>
    </source>
</evidence>
<organism evidence="20 21">
    <name type="scientific">Leersia perrieri</name>
    <dbReference type="NCBI Taxonomy" id="77586"/>
    <lineage>
        <taxon>Eukaryota</taxon>
        <taxon>Viridiplantae</taxon>
        <taxon>Streptophyta</taxon>
        <taxon>Embryophyta</taxon>
        <taxon>Tracheophyta</taxon>
        <taxon>Spermatophyta</taxon>
        <taxon>Magnoliopsida</taxon>
        <taxon>Liliopsida</taxon>
        <taxon>Poales</taxon>
        <taxon>Poaceae</taxon>
        <taxon>BOP clade</taxon>
        <taxon>Oryzoideae</taxon>
        <taxon>Oryzeae</taxon>
        <taxon>Oryzinae</taxon>
        <taxon>Leersia</taxon>
    </lineage>
</organism>
<dbReference type="EnsemblPlants" id="LPERR07G03840.1">
    <property type="protein sequence ID" value="LPERR07G03840.1"/>
    <property type="gene ID" value="LPERR07G03840"/>
</dbReference>
<evidence type="ECO:0000256" key="1">
    <source>
        <dbReference type="ARBA" id="ARBA00000382"/>
    </source>
</evidence>
<evidence type="ECO:0000313" key="21">
    <source>
        <dbReference type="Proteomes" id="UP000032180"/>
    </source>
</evidence>
<evidence type="ECO:0000256" key="17">
    <source>
        <dbReference type="SAM" id="Phobius"/>
    </source>
</evidence>
<dbReference type="GO" id="GO:0042973">
    <property type="term" value="F:glucan endo-1,3-beta-D-glucosidase activity"/>
    <property type="evidence" value="ECO:0007669"/>
    <property type="project" value="UniProtKB-EC"/>
</dbReference>
<evidence type="ECO:0000256" key="14">
    <source>
        <dbReference type="ARBA" id="ARBA00023295"/>
    </source>
</evidence>
<dbReference type="HOGENOM" id="CLU_024953_2_0_1"/>
<keyword evidence="8 16" id="KW-0378">Hydrolase</keyword>
<dbReference type="InterPro" id="IPR044965">
    <property type="entry name" value="Glyco_hydro_17_plant"/>
</dbReference>
<dbReference type="EC" id="3.2.1.39" evidence="4"/>
<dbReference type="InterPro" id="IPR000490">
    <property type="entry name" value="Glyco_hydro_17"/>
</dbReference>
<dbReference type="Gene3D" id="1.20.58.1040">
    <property type="match status" value="1"/>
</dbReference>
<dbReference type="GO" id="GO:0005886">
    <property type="term" value="C:plasma membrane"/>
    <property type="evidence" value="ECO:0007669"/>
    <property type="project" value="UniProtKB-SubCell"/>
</dbReference>
<keyword evidence="7 18" id="KW-0732">Signal</keyword>
<feature type="transmembrane region" description="Helical" evidence="17">
    <location>
        <begin position="452"/>
        <end position="474"/>
    </location>
</feature>
<dbReference type="GO" id="GO:0006952">
    <property type="term" value="P:defense response"/>
    <property type="evidence" value="ECO:0007669"/>
    <property type="project" value="UniProtKB-KW"/>
</dbReference>
<evidence type="ECO:0000256" key="18">
    <source>
        <dbReference type="SAM" id="SignalP"/>
    </source>
</evidence>
<proteinExistence type="inferred from homology"/>
<feature type="signal peptide" evidence="18">
    <location>
        <begin position="1"/>
        <end position="21"/>
    </location>
</feature>
<dbReference type="PANTHER" id="PTHR32227">
    <property type="entry name" value="GLUCAN ENDO-1,3-BETA-GLUCOSIDASE BG1-RELATED-RELATED"/>
    <property type="match status" value="1"/>
</dbReference>
<dbReference type="GO" id="GO:0098552">
    <property type="term" value="C:side of membrane"/>
    <property type="evidence" value="ECO:0007669"/>
    <property type="project" value="UniProtKB-KW"/>
</dbReference>
<dbReference type="SUPFAM" id="SSF51445">
    <property type="entry name" value="(Trans)glycosidases"/>
    <property type="match status" value="1"/>
</dbReference>
<evidence type="ECO:0000256" key="13">
    <source>
        <dbReference type="ARBA" id="ARBA00023288"/>
    </source>
</evidence>
<reference evidence="21" key="2">
    <citation type="submission" date="2013-12" db="EMBL/GenBank/DDBJ databases">
        <authorList>
            <person name="Yu Y."/>
            <person name="Lee S."/>
            <person name="de Baynast K."/>
            <person name="Wissotski M."/>
            <person name="Liu L."/>
            <person name="Talag J."/>
            <person name="Goicoechea J."/>
            <person name="Angelova A."/>
            <person name="Jetty R."/>
            <person name="Kudrna D."/>
            <person name="Golser W."/>
            <person name="Rivera L."/>
            <person name="Zhang J."/>
            <person name="Wing R."/>
        </authorList>
    </citation>
    <scope>NUCLEOTIDE SEQUENCE</scope>
</reference>
<dbReference type="AlphaFoldDB" id="A0A0D9WVY5"/>
<keyword evidence="13" id="KW-0449">Lipoprotein</keyword>
<dbReference type="GO" id="GO:0005975">
    <property type="term" value="P:carbohydrate metabolic process"/>
    <property type="evidence" value="ECO:0007669"/>
    <property type="project" value="InterPro"/>
</dbReference>
<evidence type="ECO:0000256" key="9">
    <source>
        <dbReference type="ARBA" id="ARBA00022821"/>
    </source>
</evidence>
<comment type="similarity">
    <text evidence="3 15">Belongs to the glycosyl hydrolase 17 family.</text>
</comment>
<evidence type="ECO:0000256" key="10">
    <source>
        <dbReference type="ARBA" id="ARBA00023136"/>
    </source>
</evidence>
<dbReference type="InterPro" id="IPR012946">
    <property type="entry name" value="X8"/>
</dbReference>
<dbReference type="Proteomes" id="UP000032180">
    <property type="component" value="Chromosome 7"/>
</dbReference>
<evidence type="ECO:0000256" key="4">
    <source>
        <dbReference type="ARBA" id="ARBA00012780"/>
    </source>
</evidence>
<evidence type="ECO:0000256" key="5">
    <source>
        <dbReference type="ARBA" id="ARBA00022475"/>
    </source>
</evidence>
<keyword evidence="17" id="KW-1133">Transmembrane helix</keyword>
<feature type="domain" description="X8" evidence="19">
    <location>
        <begin position="361"/>
        <end position="444"/>
    </location>
</feature>
<keyword evidence="11" id="KW-1015">Disulfide bond</keyword>
<keyword evidence="5" id="KW-1003">Cell membrane</keyword>
<keyword evidence="9" id="KW-0611">Plant defense</keyword>
<evidence type="ECO:0000256" key="12">
    <source>
        <dbReference type="ARBA" id="ARBA00023180"/>
    </source>
</evidence>
<evidence type="ECO:0000256" key="3">
    <source>
        <dbReference type="ARBA" id="ARBA00008773"/>
    </source>
</evidence>
<dbReference type="FunFam" id="1.20.58.1040:FF:000002">
    <property type="entry name" value="Glucan endo-1,3-beta-glucosidase 8"/>
    <property type="match status" value="1"/>
</dbReference>
<evidence type="ECO:0000313" key="20">
    <source>
        <dbReference type="EnsemblPlants" id="LPERR07G03840.1"/>
    </source>
</evidence>
<dbReference type="InterPro" id="IPR017853">
    <property type="entry name" value="GH"/>
</dbReference>
<evidence type="ECO:0000259" key="19">
    <source>
        <dbReference type="SMART" id="SM00768"/>
    </source>
</evidence>
<reference evidence="20" key="3">
    <citation type="submission" date="2015-04" db="UniProtKB">
        <authorList>
            <consortium name="EnsemblPlants"/>
        </authorList>
    </citation>
    <scope>IDENTIFICATION</scope>
</reference>
<keyword evidence="17" id="KW-0812">Transmembrane</keyword>
<keyword evidence="14 16" id="KW-0326">Glycosidase</keyword>
<dbReference type="Gene3D" id="3.20.20.80">
    <property type="entry name" value="Glycosidases"/>
    <property type="match status" value="1"/>
</dbReference>
<sequence>MARLVTAAAMAMLLLAAAVEGLGINWGTQANHQLPPKTVVQMLKDNGINKVKLFDTDFAAMSALAGSGIEVMVAIPNKDLGTMASDYSNAKDWVKKNVKRYDFDGGVTIKYVAVGNEPFLKSYNGSFINITLPALQNIQNALNDAGIGDRIKATVPLNADVYEGTVPSAGKFRDEIAGLMTDIVKFLAKNNAPFTVNIYPFLSLYLDEHFPFNFAFFDGGATPVNDGGIMYTNVFDANFDTLVAALKAVGHGDMPIVVGEVGWPTDGDKNAKTSLAERFYAGLLKRLAANVGTPARPNQYIEMYLFGLVDEDAKSIAPGNFERHWGVLRYDGQPKFAMDLTGQGRNTMLVPAKGVEYLPKTWCVINTNAKDMSKLGDSINYACSFADCTPLGFGSSCNGMDTNGNASYAFNAYFQAQSQKEEACNFQGLAVPVETDPSTSTCNFTIQIKSSAVAATAPVAAGVVVAAVAQLLLLW</sequence>
<reference evidence="20 21" key="1">
    <citation type="submission" date="2012-08" db="EMBL/GenBank/DDBJ databases">
        <title>Oryza genome evolution.</title>
        <authorList>
            <person name="Wing R.A."/>
        </authorList>
    </citation>
    <scope>NUCLEOTIDE SEQUENCE</scope>
</reference>
<keyword evidence="12" id="KW-0325">Glycoprotein</keyword>
<dbReference type="FunFam" id="3.20.20.80:FF:000008">
    <property type="entry name" value="Glucan endo-1,3-beta-glucosidase 5"/>
    <property type="match status" value="1"/>
</dbReference>
<evidence type="ECO:0000256" key="16">
    <source>
        <dbReference type="RuleBase" id="RU004336"/>
    </source>
</evidence>
<dbReference type="Pfam" id="PF00332">
    <property type="entry name" value="Glyco_hydro_17"/>
    <property type="match status" value="1"/>
</dbReference>
<evidence type="ECO:0000256" key="2">
    <source>
        <dbReference type="ARBA" id="ARBA00004609"/>
    </source>
</evidence>